<evidence type="ECO:0000313" key="12">
    <source>
        <dbReference type="Proteomes" id="UP001501074"/>
    </source>
</evidence>
<feature type="domain" description="ABC transmembrane type-1" evidence="10">
    <location>
        <begin position="33"/>
        <end position="312"/>
    </location>
</feature>
<feature type="compositionally biased region" description="Low complexity" evidence="7">
    <location>
        <begin position="646"/>
        <end position="658"/>
    </location>
</feature>
<feature type="transmembrane region" description="Helical" evidence="8">
    <location>
        <begin position="838"/>
        <end position="859"/>
    </location>
</feature>
<dbReference type="NCBIfam" id="TIGR02868">
    <property type="entry name" value="CydC"/>
    <property type="match status" value="1"/>
</dbReference>
<accession>A0ABP6ZM68</accession>
<dbReference type="InterPro" id="IPR036640">
    <property type="entry name" value="ABC1_TM_sf"/>
</dbReference>
<keyword evidence="12" id="KW-1185">Reference proteome</keyword>
<feature type="region of interest" description="Disordered" evidence="7">
    <location>
        <begin position="638"/>
        <end position="662"/>
    </location>
</feature>
<evidence type="ECO:0000256" key="6">
    <source>
        <dbReference type="ARBA" id="ARBA00023136"/>
    </source>
</evidence>
<dbReference type="PANTHER" id="PTHR24221">
    <property type="entry name" value="ATP-BINDING CASSETTE SUB-FAMILY B"/>
    <property type="match status" value="1"/>
</dbReference>
<evidence type="ECO:0000256" key="1">
    <source>
        <dbReference type="ARBA" id="ARBA00004651"/>
    </source>
</evidence>
<dbReference type="InterPro" id="IPR003439">
    <property type="entry name" value="ABC_transporter-like_ATP-bd"/>
</dbReference>
<feature type="domain" description="ABC transporter" evidence="9">
    <location>
        <begin position="345"/>
        <end position="576"/>
    </location>
</feature>
<organism evidence="11 12">
    <name type="scientific">Kineosporia mesophila</name>
    <dbReference type="NCBI Taxonomy" id="566012"/>
    <lineage>
        <taxon>Bacteria</taxon>
        <taxon>Bacillati</taxon>
        <taxon>Actinomycetota</taxon>
        <taxon>Actinomycetes</taxon>
        <taxon>Kineosporiales</taxon>
        <taxon>Kineosporiaceae</taxon>
        <taxon>Kineosporia</taxon>
    </lineage>
</organism>
<dbReference type="Pfam" id="PF00005">
    <property type="entry name" value="ABC_tran"/>
    <property type="match status" value="2"/>
</dbReference>
<keyword evidence="4" id="KW-0067">ATP-binding</keyword>
<dbReference type="InterPro" id="IPR014223">
    <property type="entry name" value="ABC_CydC/D"/>
</dbReference>
<dbReference type="SMART" id="SM00382">
    <property type="entry name" value="AAA"/>
    <property type="match status" value="2"/>
</dbReference>
<sequence>MSTSPAAPVVPRPRGPVDIRVFRLVPTLRRDAAGLGALAALGALALLGQLVAAAWAVTVVEAGTSPWPPLIAFVAATLVRSTLRFAEPVLTARAAGRARVALGAALVGSALRLSPDQLADAGPGRVSALATNGVDSLEKYVTRYLPAVIPAVLLPPAVIVILAVLDPRSAVVVVVTLPLIPLFAVLVGRLTERRSVQQWQLMSKLSSHFLDVVQGLVTLRAYRRADRQVEVLTAVGERHRAATVRVLRIAFLSGTALDLVATLSVGLVAVEAGLRVAAGDLGLGTALVAILVAPEAYRPVRELGARFHESADAAAVLDEASVLVDDVRAPVVPVAGVSLPSGVALVADGLTVRVPGRSEPVLSGVGLWVFAGSITAIVGPSGAGKTTLIRVLARQRTPESGFVNGADPVYLPQRPSFPLARTLREAVTVAWPQAPREVVEAALRDAAARDWIDALPAGLDTALTEDGRDLSAGQRQRLALARTYVHAAAHEVQVGAAVLLLDEPTAHLDNVTEQEVLAGLRRRADGGTAVVMVAHRPAAIAAADEVTHLWGNTSRVTLPGTDVAADGSSAAPGVSGVVSPVDRAVVWSQVEEIAPVGVPEGGSAGAGGSLPGLVPSPRPRAESASLAAPASLFGGDNRLSQGGNGISSSNNSPVGSSSDAPAQKFQDDAVLPGFGRAWADARPARSWIPARLRTASMNLAVVLGTLSSLSGVALTAVAAWLLTKASGQPPILTLTVAVVGVRLFAVTRPLLGYLDRLVAHDVALADLGRLRARVYADLVPRVPGPALPRRGDLLTRLVDDVDAVGDTVLRWRRPVTVAAATLVVALLVAAIIDWTAALAALPGLLLAGVVAPVVAGAGADRRAERTAEAKAGYSQTVVEVLAGSEDVKALGILSTGVEPVRAAGRHATEADRVQVRRNALAEFLRTGGAGLAVAGVMLVTTGITGSTGLTLQQVGVLVLGTLALSDVTATLPDAVNARTRGHVARRRLAQVLQTPAASVDAVADSSVGEPVPAGPGIELKSVVASWDPAGAPVLNGLNLAVRPGRRIAVQGPSGCGKSTMAGLVLKFLDPREGQVSLAGRDYRTLAGDRVRESVGLVPDDDHVFASTLRENLKLAKPTASDGELRVVLTRARLGNWFNATPGGLDTWLGERGATMSAGERRRLALARALLADRPVLVLDEPAESLDTETAQAVLTDLLDASSGKSVLLVTHRAEGLDAMDAVLHLENGSLGEASMENGNLEEGSLRRR</sequence>
<evidence type="ECO:0000259" key="10">
    <source>
        <dbReference type="PROSITE" id="PS50929"/>
    </source>
</evidence>
<evidence type="ECO:0000313" key="11">
    <source>
        <dbReference type="EMBL" id="GAA3612254.1"/>
    </source>
</evidence>
<dbReference type="Proteomes" id="UP001501074">
    <property type="component" value="Unassembled WGS sequence"/>
</dbReference>
<gene>
    <name evidence="11" type="ORF">GCM10022223_30410</name>
</gene>
<dbReference type="CDD" id="cd03228">
    <property type="entry name" value="ABCC_MRP_Like"/>
    <property type="match status" value="1"/>
</dbReference>
<feature type="region of interest" description="Disordered" evidence="7">
    <location>
        <begin position="596"/>
        <end position="625"/>
    </location>
</feature>
<feature type="domain" description="ABC transporter" evidence="9">
    <location>
        <begin position="1017"/>
        <end position="1245"/>
    </location>
</feature>
<reference evidence="12" key="1">
    <citation type="journal article" date="2019" name="Int. J. Syst. Evol. Microbiol.">
        <title>The Global Catalogue of Microorganisms (GCM) 10K type strain sequencing project: providing services to taxonomists for standard genome sequencing and annotation.</title>
        <authorList>
            <consortium name="The Broad Institute Genomics Platform"/>
            <consortium name="The Broad Institute Genome Sequencing Center for Infectious Disease"/>
            <person name="Wu L."/>
            <person name="Ma J."/>
        </authorList>
    </citation>
    <scope>NUCLEOTIDE SEQUENCE [LARGE SCALE GENOMIC DNA]</scope>
    <source>
        <strain evidence="12">JCM 16902</strain>
    </source>
</reference>
<feature type="transmembrane region" description="Helical" evidence="8">
    <location>
        <begin position="728"/>
        <end position="746"/>
    </location>
</feature>
<feature type="transmembrane region" description="Helical" evidence="8">
    <location>
        <begin position="246"/>
        <end position="270"/>
    </location>
</feature>
<feature type="compositionally biased region" description="Gly residues" evidence="7">
    <location>
        <begin position="599"/>
        <end position="610"/>
    </location>
</feature>
<dbReference type="RefSeq" id="WP_231482099.1">
    <property type="nucleotide sequence ID" value="NZ_BAAAZO010000004.1"/>
</dbReference>
<dbReference type="InterPro" id="IPR003593">
    <property type="entry name" value="AAA+_ATPase"/>
</dbReference>
<keyword evidence="5 8" id="KW-1133">Transmembrane helix</keyword>
<dbReference type="PROSITE" id="PS50893">
    <property type="entry name" value="ABC_TRANSPORTER_2"/>
    <property type="match status" value="2"/>
</dbReference>
<keyword evidence="3" id="KW-0547">Nucleotide-binding</keyword>
<dbReference type="Gene3D" id="1.20.1560.10">
    <property type="entry name" value="ABC transporter type 1, transmembrane domain"/>
    <property type="match status" value="2"/>
</dbReference>
<feature type="transmembrane region" description="Helical" evidence="8">
    <location>
        <begin position="699"/>
        <end position="722"/>
    </location>
</feature>
<feature type="transmembrane region" description="Helical" evidence="8">
    <location>
        <begin position="276"/>
        <end position="297"/>
    </location>
</feature>
<feature type="transmembrane region" description="Helical" evidence="8">
    <location>
        <begin position="32"/>
        <end position="55"/>
    </location>
</feature>
<dbReference type="Pfam" id="PF00664">
    <property type="entry name" value="ABC_membrane"/>
    <property type="match status" value="2"/>
</dbReference>
<feature type="transmembrane region" description="Helical" evidence="8">
    <location>
        <begin position="815"/>
        <end position="832"/>
    </location>
</feature>
<evidence type="ECO:0008006" key="13">
    <source>
        <dbReference type="Google" id="ProtNLM"/>
    </source>
</evidence>
<proteinExistence type="predicted"/>
<evidence type="ECO:0000256" key="8">
    <source>
        <dbReference type="SAM" id="Phobius"/>
    </source>
</evidence>
<comment type="subcellular location">
    <subcellularLocation>
        <location evidence="1">Cell membrane</location>
        <topology evidence="1">Multi-pass membrane protein</topology>
    </subcellularLocation>
</comment>
<dbReference type="InterPro" id="IPR017871">
    <property type="entry name" value="ABC_transporter-like_CS"/>
</dbReference>
<feature type="domain" description="ABC transmembrane type-1" evidence="10">
    <location>
        <begin position="699"/>
        <end position="980"/>
    </location>
</feature>
<dbReference type="InterPro" id="IPR039421">
    <property type="entry name" value="Type_1_exporter"/>
</dbReference>
<name>A0ABP6ZM68_9ACTN</name>
<evidence type="ECO:0000256" key="2">
    <source>
        <dbReference type="ARBA" id="ARBA00022692"/>
    </source>
</evidence>
<evidence type="ECO:0000256" key="4">
    <source>
        <dbReference type="ARBA" id="ARBA00022840"/>
    </source>
</evidence>
<dbReference type="PROSITE" id="PS50929">
    <property type="entry name" value="ABC_TM1F"/>
    <property type="match status" value="2"/>
</dbReference>
<evidence type="ECO:0000256" key="7">
    <source>
        <dbReference type="SAM" id="MobiDB-lite"/>
    </source>
</evidence>
<dbReference type="PROSITE" id="PS00211">
    <property type="entry name" value="ABC_TRANSPORTER_1"/>
    <property type="match status" value="2"/>
</dbReference>
<evidence type="ECO:0000256" key="5">
    <source>
        <dbReference type="ARBA" id="ARBA00022989"/>
    </source>
</evidence>
<feature type="transmembrane region" description="Helical" evidence="8">
    <location>
        <begin position="144"/>
        <end position="165"/>
    </location>
</feature>
<keyword evidence="2 8" id="KW-0812">Transmembrane</keyword>
<comment type="caution">
    <text evidence="11">The sequence shown here is derived from an EMBL/GenBank/DDBJ whole genome shotgun (WGS) entry which is preliminary data.</text>
</comment>
<dbReference type="Gene3D" id="3.40.50.300">
    <property type="entry name" value="P-loop containing nucleotide triphosphate hydrolases"/>
    <property type="match status" value="2"/>
</dbReference>
<feature type="transmembrane region" description="Helical" evidence="8">
    <location>
        <begin position="171"/>
        <end position="190"/>
    </location>
</feature>
<dbReference type="EMBL" id="BAAAZO010000004">
    <property type="protein sequence ID" value="GAA3612254.1"/>
    <property type="molecule type" value="Genomic_DNA"/>
</dbReference>
<dbReference type="PANTHER" id="PTHR24221:SF654">
    <property type="entry name" value="ATP-BINDING CASSETTE SUB-FAMILY B MEMBER 6"/>
    <property type="match status" value="1"/>
</dbReference>
<evidence type="ECO:0000259" key="9">
    <source>
        <dbReference type="PROSITE" id="PS50893"/>
    </source>
</evidence>
<dbReference type="SUPFAM" id="SSF52540">
    <property type="entry name" value="P-loop containing nucleoside triphosphate hydrolases"/>
    <property type="match status" value="2"/>
</dbReference>
<dbReference type="SUPFAM" id="SSF90123">
    <property type="entry name" value="ABC transporter transmembrane region"/>
    <property type="match status" value="2"/>
</dbReference>
<dbReference type="CDD" id="cd18584">
    <property type="entry name" value="ABC_6TM_AarD_CydD"/>
    <property type="match status" value="1"/>
</dbReference>
<dbReference type="InterPro" id="IPR027417">
    <property type="entry name" value="P-loop_NTPase"/>
</dbReference>
<protein>
    <recommendedName>
        <fullName evidence="13">ATP-binding cassette subfamily C protein CydCD</fullName>
    </recommendedName>
</protein>
<evidence type="ECO:0000256" key="3">
    <source>
        <dbReference type="ARBA" id="ARBA00022741"/>
    </source>
</evidence>
<dbReference type="InterPro" id="IPR011527">
    <property type="entry name" value="ABC1_TM_dom"/>
</dbReference>
<keyword evidence="6 8" id="KW-0472">Membrane</keyword>